<keyword evidence="3" id="KW-0732">Signal</keyword>
<reference evidence="4 5" key="1">
    <citation type="submission" date="2018-04" db="EMBL/GenBank/DDBJ databases">
        <authorList>
            <person name="Huttner S."/>
            <person name="Dainat J."/>
        </authorList>
    </citation>
    <scope>NUCLEOTIDE SEQUENCE [LARGE SCALE GENOMIC DNA]</scope>
</reference>
<name>A0A3S4ATJ5_9PEZI</name>
<evidence type="ECO:0000256" key="2">
    <source>
        <dbReference type="SAM" id="Phobius"/>
    </source>
</evidence>
<feature type="region of interest" description="Disordered" evidence="1">
    <location>
        <begin position="440"/>
        <end position="459"/>
    </location>
</feature>
<evidence type="ECO:0000313" key="5">
    <source>
        <dbReference type="Proteomes" id="UP000289323"/>
    </source>
</evidence>
<keyword evidence="2" id="KW-0472">Membrane</keyword>
<protein>
    <submittedName>
        <fullName evidence="4">E1d7bdcd-be5d-4cf4-8550-58debe8eb8c5</fullName>
    </submittedName>
</protein>
<evidence type="ECO:0000313" key="4">
    <source>
        <dbReference type="EMBL" id="SPQ25699.1"/>
    </source>
</evidence>
<evidence type="ECO:0000256" key="3">
    <source>
        <dbReference type="SAM" id="SignalP"/>
    </source>
</evidence>
<dbReference type="AlphaFoldDB" id="A0A3S4ATJ5"/>
<feature type="chain" id="PRO_5018575281" evidence="3">
    <location>
        <begin position="20"/>
        <end position="681"/>
    </location>
</feature>
<organism evidence="4 5">
    <name type="scientific">Thermothielavioides terrestris</name>
    <dbReference type="NCBI Taxonomy" id="2587410"/>
    <lineage>
        <taxon>Eukaryota</taxon>
        <taxon>Fungi</taxon>
        <taxon>Dikarya</taxon>
        <taxon>Ascomycota</taxon>
        <taxon>Pezizomycotina</taxon>
        <taxon>Sordariomycetes</taxon>
        <taxon>Sordariomycetidae</taxon>
        <taxon>Sordariales</taxon>
        <taxon>Chaetomiaceae</taxon>
        <taxon>Thermothielavioides</taxon>
    </lineage>
</organism>
<feature type="signal peptide" evidence="3">
    <location>
        <begin position="1"/>
        <end position="19"/>
    </location>
</feature>
<keyword evidence="2" id="KW-1133">Transmembrane helix</keyword>
<dbReference type="Proteomes" id="UP000289323">
    <property type="component" value="Unassembled WGS sequence"/>
</dbReference>
<feature type="region of interest" description="Disordered" evidence="1">
    <location>
        <begin position="551"/>
        <end position="580"/>
    </location>
</feature>
<dbReference type="EMBL" id="OUUZ01000015">
    <property type="protein sequence ID" value="SPQ25699.1"/>
    <property type="molecule type" value="Genomic_DNA"/>
</dbReference>
<feature type="compositionally biased region" description="Low complexity" evidence="1">
    <location>
        <begin position="566"/>
        <end position="580"/>
    </location>
</feature>
<keyword evidence="2" id="KW-0812">Transmembrane</keyword>
<sequence length="681" mass="71176">MVAFGVVSALAWAAGLALASHSPAPLVGIRTRNYPGTSDEFTIREIRRRLAALARGQKNFTIGNSTTLEQAWDNVVLFTQSFENSANFTNGATVDTEIDIEVKCSQCYFKAGITANLTIDGEIDIGADVKNLTTQFGEEIKNLTETAVASLKSVGEQVLDAIEAAFDDSRHLTLDDVIDFDNVTIDTDIDIVPPPLPEVQLLFQIDFLDLYVAIDFTIGAHAALSLPLFRSNTPLGVSAGDDMEIGIIVSIDLLINVDGELTIQSGFHLVLDDPTGFHIALFGQDVSDLFFNGGKFEFLPVTIVSGEVSLKAILRVGIHAGFAFTTSKFKIPGQNAFKTWMLNELEDQAKVSVGMEVGVYANVAELLTNITGGADLAAAENGCELKIAQEYTLGVGAFAGATVGIGDHTWGGQPNTTVPIFYTTLLDVCAASATPTATTTTATTASGRSGVPAPSTNPATATTAALSARQAADDDLQTTTLTTTLTFTGVGCATAAVALCPQSLQTTSIRTTVSTLVTAVPKGATATFPASIATTVASTVPLGKQAKELSATSGAPTSFVPPPPTTSSSAAPTSSKPPGSDVLGDINKVLDGETGGVSNKLIIGLSVGLGVPFVIAVIAGIVYFIRRKRYAPVPKSDTAVEYTGGYQSPMAAEREREAMLKKEPAVAVGELNQPPQAAYHD</sequence>
<proteinExistence type="predicted"/>
<feature type="transmembrane region" description="Helical" evidence="2">
    <location>
        <begin position="601"/>
        <end position="625"/>
    </location>
</feature>
<accession>A0A3S4ATJ5</accession>
<evidence type="ECO:0000256" key="1">
    <source>
        <dbReference type="SAM" id="MobiDB-lite"/>
    </source>
</evidence>
<gene>
    <name evidence="4" type="ORF">TT172_LOCUS8118</name>
</gene>